<organism evidence="1 2">
    <name type="scientific">Mycena pura</name>
    <dbReference type="NCBI Taxonomy" id="153505"/>
    <lineage>
        <taxon>Eukaryota</taxon>
        <taxon>Fungi</taxon>
        <taxon>Dikarya</taxon>
        <taxon>Basidiomycota</taxon>
        <taxon>Agaricomycotina</taxon>
        <taxon>Agaricomycetes</taxon>
        <taxon>Agaricomycetidae</taxon>
        <taxon>Agaricales</taxon>
        <taxon>Marasmiineae</taxon>
        <taxon>Mycenaceae</taxon>
        <taxon>Mycena</taxon>
    </lineage>
</organism>
<comment type="caution">
    <text evidence="1">The sequence shown here is derived from an EMBL/GenBank/DDBJ whole genome shotgun (WGS) entry which is preliminary data.</text>
</comment>
<dbReference type="Proteomes" id="UP001219525">
    <property type="component" value="Unassembled WGS sequence"/>
</dbReference>
<dbReference type="AlphaFoldDB" id="A0AAD6Y9S8"/>
<protein>
    <submittedName>
        <fullName evidence="1">Uncharacterized protein</fullName>
    </submittedName>
</protein>
<keyword evidence="2" id="KW-1185">Reference proteome</keyword>
<gene>
    <name evidence="1" type="ORF">GGX14DRAFT_635293</name>
</gene>
<reference evidence="1" key="1">
    <citation type="submission" date="2023-03" db="EMBL/GenBank/DDBJ databases">
        <title>Massive genome expansion in bonnet fungi (Mycena s.s.) driven by repeated elements and novel gene families across ecological guilds.</title>
        <authorList>
            <consortium name="Lawrence Berkeley National Laboratory"/>
            <person name="Harder C.B."/>
            <person name="Miyauchi S."/>
            <person name="Viragh M."/>
            <person name="Kuo A."/>
            <person name="Thoen E."/>
            <person name="Andreopoulos B."/>
            <person name="Lu D."/>
            <person name="Skrede I."/>
            <person name="Drula E."/>
            <person name="Henrissat B."/>
            <person name="Morin E."/>
            <person name="Kohler A."/>
            <person name="Barry K."/>
            <person name="LaButti K."/>
            <person name="Morin E."/>
            <person name="Salamov A."/>
            <person name="Lipzen A."/>
            <person name="Mereny Z."/>
            <person name="Hegedus B."/>
            <person name="Baldrian P."/>
            <person name="Stursova M."/>
            <person name="Weitz H."/>
            <person name="Taylor A."/>
            <person name="Grigoriev I.V."/>
            <person name="Nagy L.G."/>
            <person name="Martin F."/>
            <person name="Kauserud H."/>
        </authorList>
    </citation>
    <scope>NUCLEOTIDE SEQUENCE</scope>
    <source>
        <strain evidence="1">9144</strain>
    </source>
</reference>
<sequence length="246" mass="26570">MNVIGLLGTTMSTNMPDGWGIVTDFHVWKHILSDTLHVKCQCIGGIDFDSPGFSVIMGDPYANHISFNLDQTGITHVPTIPSIKVEFLLEVAMMLGNAGKVNFAVIVICSHGEPNGDICLGAGSGLAVEHLEQIQLEMALDQCACPICAERLFIVSTACYSGQWRSPHWTLLAAAECNQQSNGMWPLASGETSKGFFTWAALAGQADEHGLSLPLAGEIVYPSDYVFPLHTDSLLCHPLLNQELTK</sequence>
<proteinExistence type="predicted"/>
<accession>A0AAD6Y9S8</accession>
<evidence type="ECO:0000313" key="1">
    <source>
        <dbReference type="EMBL" id="KAJ7207495.1"/>
    </source>
</evidence>
<evidence type="ECO:0000313" key="2">
    <source>
        <dbReference type="Proteomes" id="UP001219525"/>
    </source>
</evidence>
<name>A0AAD6Y9S8_9AGAR</name>
<dbReference type="EMBL" id="JARJCW010000036">
    <property type="protein sequence ID" value="KAJ7207495.1"/>
    <property type="molecule type" value="Genomic_DNA"/>
</dbReference>